<sequence>MSQGSNRRKGGREARRQKRDQELPEE</sequence>
<accession>A0A382RM35</accession>
<dbReference type="EMBL" id="UINC01122759">
    <property type="protein sequence ID" value="SVC98764.1"/>
    <property type="molecule type" value="Genomic_DNA"/>
</dbReference>
<feature type="non-terminal residue" evidence="2">
    <location>
        <position position="26"/>
    </location>
</feature>
<feature type="compositionally biased region" description="Basic residues" evidence="1">
    <location>
        <begin position="1"/>
        <end position="10"/>
    </location>
</feature>
<organism evidence="2">
    <name type="scientific">marine metagenome</name>
    <dbReference type="NCBI Taxonomy" id="408172"/>
    <lineage>
        <taxon>unclassified sequences</taxon>
        <taxon>metagenomes</taxon>
        <taxon>ecological metagenomes</taxon>
    </lineage>
</organism>
<feature type="compositionally biased region" description="Basic and acidic residues" evidence="1">
    <location>
        <begin position="11"/>
        <end position="26"/>
    </location>
</feature>
<feature type="region of interest" description="Disordered" evidence="1">
    <location>
        <begin position="1"/>
        <end position="26"/>
    </location>
</feature>
<name>A0A382RM35_9ZZZZ</name>
<evidence type="ECO:0000256" key="1">
    <source>
        <dbReference type="SAM" id="MobiDB-lite"/>
    </source>
</evidence>
<reference evidence="2" key="1">
    <citation type="submission" date="2018-05" db="EMBL/GenBank/DDBJ databases">
        <authorList>
            <person name="Lanie J.A."/>
            <person name="Ng W.-L."/>
            <person name="Kazmierczak K.M."/>
            <person name="Andrzejewski T.M."/>
            <person name="Davidsen T.M."/>
            <person name="Wayne K.J."/>
            <person name="Tettelin H."/>
            <person name="Glass J.I."/>
            <person name="Rusch D."/>
            <person name="Podicherti R."/>
            <person name="Tsui H.-C.T."/>
            <person name="Winkler M.E."/>
        </authorList>
    </citation>
    <scope>NUCLEOTIDE SEQUENCE</scope>
</reference>
<protein>
    <submittedName>
        <fullName evidence="2">Uncharacterized protein</fullName>
    </submittedName>
</protein>
<dbReference type="AlphaFoldDB" id="A0A382RM35"/>
<evidence type="ECO:0000313" key="2">
    <source>
        <dbReference type="EMBL" id="SVC98764.1"/>
    </source>
</evidence>
<proteinExistence type="predicted"/>
<gene>
    <name evidence="2" type="ORF">METZ01_LOCUS351618</name>
</gene>